<dbReference type="GO" id="GO:0005737">
    <property type="term" value="C:cytoplasm"/>
    <property type="evidence" value="ECO:0007669"/>
    <property type="project" value="TreeGrafter"/>
</dbReference>
<keyword evidence="13 17" id="KW-0175">Coiled coil</keyword>
<dbReference type="PANTHER" id="PTHR10372:SF8">
    <property type="entry name" value="PLAKOPHILIN-4"/>
    <property type="match status" value="1"/>
</dbReference>
<feature type="repeat" description="ARM" evidence="16">
    <location>
        <begin position="1436"/>
        <end position="1473"/>
    </location>
</feature>
<dbReference type="InterPro" id="IPR001781">
    <property type="entry name" value="Znf_LIM"/>
</dbReference>
<dbReference type="SUPFAM" id="SSF57716">
    <property type="entry name" value="Glucocorticoid receptor-like (DNA-binding domain)"/>
    <property type="match status" value="5"/>
</dbReference>
<dbReference type="PROSITE" id="PS00478">
    <property type="entry name" value="LIM_DOMAIN_1"/>
    <property type="match status" value="3"/>
</dbReference>
<feature type="repeat" description="ARM" evidence="16">
    <location>
        <begin position="1177"/>
        <end position="1220"/>
    </location>
</feature>
<evidence type="ECO:0000256" key="1">
    <source>
        <dbReference type="ARBA" id="ARBA00004123"/>
    </source>
</evidence>
<evidence type="ECO:0000256" key="2">
    <source>
        <dbReference type="ARBA" id="ARBA00004282"/>
    </source>
</evidence>
<dbReference type="InterPro" id="IPR056807">
    <property type="entry name" value="LIM_FHL1/2/3/5_N"/>
</dbReference>
<dbReference type="SMART" id="SM00185">
    <property type="entry name" value="ARM"/>
    <property type="match status" value="7"/>
</dbReference>
<comment type="similarity">
    <text evidence="3">Belongs to the beta-catenin family.</text>
</comment>
<dbReference type="CDD" id="cd09433">
    <property type="entry name" value="LIM4_FHL2"/>
    <property type="match status" value="1"/>
</dbReference>
<protein>
    <recommendedName>
        <fullName evidence="19">LIM zinc-binding domain-containing protein</fullName>
    </recommendedName>
</protein>
<keyword evidence="7" id="KW-0677">Repeat</keyword>
<dbReference type="FunFam" id="2.10.110.10:FF:000048">
    <property type="entry name" value="Four and a half LIM domains protein 2"/>
    <property type="match status" value="1"/>
</dbReference>
<keyword evidence="21" id="KW-1185">Reference proteome</keyword>
<dbReference type="GO" id="GO:0008270">
    <property type="term" value="F:zinc ion binding"/>
    <property type="evidence" value="ECO:0007669"/>
    <property type="project" value="UniProtKB-KW"/>
</dbReference>
<dbReference type="InterPro" id="IPR016024">
    <property type="entry name" value="ARM-type_fold"/>
</dbReference>
<evidence type="ECO:0000256" key="6">
    <source>
        <dbReference type="ARBA" id="ARBA00022723"/>
    </source>
</evidence>
<feature type="region of interest" description="Disordered" evidence="18">
    <location>
        <begin position="417"/>
        <end position="496"/>
    </location>
</feature>
<organism evidence="20 21">
    <name type="scientific">Knipowitschia caucasica</name>
    <name type="common">Caucasian dwarf goby</name>
    <name type="synonym">Pomatoschistus caucasicus</name>
    <dbReference type="NCBI Taxonomy" id="637954"/>
    <lineage>
        <taxon>Eukaryota</taxon>
        <taxon>Metazoa</taxon>
        <taxon>Chordata</taxon>
        <taxon>Craniata</taxon>
        <taxon>Vertebrata</taxon>
        <taxon>Euteleostomi</taxon>
        <taxon>Actinopterygii</taxon>
        <taxon>Neopterygii</taxon>
        <taxon>Teleostei</taxon>
        <taxon>Neoteleostei</taxon>
        <taxon>Acanthomorphata</taxon>
        <taxon>Gobiaria</taxon>
        <taxon>Gobiiformes</taxon>
        <taxon>Gobioidei</taxon>
        <taxon>Gobiidae</taxon>
        <taxon>Gobiinae</taxon>
        <taxon>Knipowitschia</taxon>
    </lineage>
</organism>
<dbReference type="Pfam" id="PF17662">
    <property type="entry name" value="DUF5524"/>
    <property type="match status" value="1"/>
</dbReference>
<gene>
    <name evidence="20" type="ORF">KC01_LOCUS26900</name>
</gene>
<keyword evidence="8" id="KW-0863">Zinc-finger</keyword>
<feature type="region of interest" description="Disordered" evidence="18">
    <location>
        <begin position="622"/>
        <end position="664"/>
    </location>
</feature>
<keyword evidence="11" id="KW-0965">Cell junction</keyword>
<dbReference type="FunFam" id="2.10.110.10:FF:000030">
    <property type="entry name" value="Four and a half LIM domains protein 2"/>
    <property type="match status" value="1"/>
</dbReference>
<evidence type="ECO:0000256" key="4">
    <source>
        <dbReference type="ARBA" id="ARBA00022481"/>
    </source>
</evidence>
<comment type="subcellular location">
    <subcellularLocation>
        <location evidence="2">Cell junction</location>
    </subcellularLocation>
    <subcellularLocation>
        <location evidence="1">Nucleus</location>
    </subcellularLocation>
</comment>
<feature type="region of interest" description="Disordered" evidence="18">
    <location>
        <begin position="348"/>
        <end position="404"/>
    </location>
</feature>
<dbReference type="PROSITE" id="PS50176">
    <property type="entry name" value="ARM_REPEAT"/>
    <property type="match status" value="3"/>
</dbReference>
<dbReference type="GO" id="GO:0005886">
    <property type="term" value="C:plasma membrane"/>
    <property type="evidence" value="ECO:0007669"/>
    <property type="project" value="TreeGrafter"/>
</dbReference>
<feature type="compositionally biased region" description="Polar residues" evidence="18">
    <location>
        <begin position="373"/>
        <end position="396"/>
    </location>
</feature>
<dbReference type="Gene3D" id="2.10.110.10">
    <property type="entry name" value="Cysteine Rich Protein"/>
    <property type="match status" value="4"/>
</dbReference>
<keyword evidence="12 15" id="KW-0440">LIM domain</keyword>
<feature type="compositionally biased region" description="Low complexity" evidence="18">
    <location>
        <begin position="776"/>
        <end position="792"/>
    </location>
</feature>
<evidence type="ECO:0000256" key="18">
    <source>
        <dbReference type="SAM" id="MobiDB-lite"/>
    </source>
</evidence>
<dbReference type="CDD" id="cd09343">
    <property type="entry name" value="LIM1_FHL"/>
    <property type="match status" value="1"/>
</dbReference>
<feature type="compositionally biased region" description="Basic and acidic residues" evidence="18">
    <location>
        <begin position="473"/>
        <end position="492"/>
    </location>
</feature>
<sequence length="1754" mass="192298">MPPSRNDSQPHPSPPPQVFKTEEVLSTSSEGDGAEELDKLKDNMAEQYDCVECKESLFGLKYILREDKPFCTKCYEGLFSNTCEVCQKLIGCTSRDLSYKDRHWHSDCFLCSKCSRSLVEKPFACKDEELMCTDCYSNEFSAKCHDCLKTIMPGTKKMEHKGNSWHEACFCCNRCQQPIGTRSFVQKDTHNYCLPCYEKQFALQCVHCKKPITTGGVNYRDQPWHKECFVCIGCKQQLAGQRFTSRDDFAYCLDCFCNLFAKKCAYCTTPISGLGGSKYISFEQRQWHNDCFNCRKCSVSLVGRGFLTCKDDIMCPDCGRDMSAQLNEKSKPHISARPACLQPQKHSSLKMSTAAPNHRRVKPGAIKPGMASSGMTGPSSQIPGLSQTPDLSPTERTSGRRVGIFESDSDYVKLAKGGGHKGLLSHDAVDDAPRKAYSPSNFFGNDDSNSNGSSPGSEPKGRQTLSAPFGTDSEVHWEKESDRFSGKQKESPDDAAQQMEALSITHKYKRTSYEKKALPVSMSKLLSHGYVERKKPVDDDTSSVTSEMTSTVATDDVGVDDLECRALGLSDSPVATSPSGAAAPAGAPAGALLDFSEAGEQTRHTHVMLVRVDDVGARARARGHDGVRPTSANIWVRGSGPSRSQGRMEEGDAEGEGPVKARVGPTVTTTTNLLASVKEQELQFERLTRELEEERQMVASQLERCMLGAESPAADSSSSSEKSFAWRTAGGQSQSSMEAPRSPTAEEPEEVLFLPDPERGSLPDSDGSGGHSAHMTSYSDSGYQDSYYSQTGVRSVSRSPRAEGSRAEGPRAEGQASGQGSGRILRRMSSVPSRGQSPGCGPVSPSRVSLRTSQGSTYNSPILSEPKPLSAMFPGTTMPPSCPSPPSPGDPILGPGARLGSTLSLVEGRLGSPLRSGMTAVPQHYTSTLPRQSQALAYGADPYGVYQHHALPRPDSLIGLHSSYGGHTVPHDPELRAALSPDCPMTPVFDERAFQSPLYHSPSHDPQGSLYRTTTGLETLPRTSSHAGTLPHSGTLPYRGSSYGLSSTGVYMDSFREPFSQRLSGLDRGATRTPSIESIHKDPRELAWRDPELPEVIHMLQHHFPSVQANAAAYLQHLCYGDNRIKMEVCHLGGIQHLVDLLDHKVSEVQKSACGALRNLVYGKATDNNKVALRNCGGVPALLRLLKKTTDNEVRELVTGVLWNLSSCDAVKMTIIRDALSTLTNTVVIPHSGWSSTSHRDTQQRSRFQSSLLLRNTTGCLRNLSSAGEEARSQLRSCEGLVDSLLQVLRACSSTTDYDSKIVENSVCTLRNLSYRLEMEMPSSRLMGSPELDTLLGFSPVRELDYLCWGRRRRGRQRGGWPDDKCDGVGPLPGLSQPLRGAELLWHPLVVKPYLNLLAESSNPATLEGAAGALQNLSAGNWKFSAYIRAAVRKEKGLPILVELLRMEHDRVVGSVATALRNMALDARNKELIGKYAMRDLVNRLPGSSPSALCDDTLASVCCTLHEVTSRNVDNAKALADCGGIERLVDISKGRGKGYSMKVVKAAAQVLNTLWQYRELRGLYKQDGWNYTHFVTPISTLERDRYRSQPTLPTSPMHIPPVVQSGGSATSSPAMLGIRRHSSNYQRAQSMQLDSYYTDNGLHKGQYTGCEQKTPYFIGTYSSQSGEDLRRSQNPELFYDDPGRKNFNSYRMYLSSPQGYAEDLEDEPEPLSPTSPDYRTLPFKTNTNYVDFYSTTGRPANRASKFTGSPDSWV</sequence>
<feature type="region of interest" description="Disordered" evidence="18">
    <location>
        <begin position="1"/>
        <end position="33"/>
    </location>
</feature>
<feature type="region of interest" description="Disordered" evidence="18">
    <location>
        <begin position="1591"/>
        <end position="1611"/>
    </location>
</feature>
<dbReference type="FunFam" id="1.25.10.10:FF:000008">
    <property type="entry name" value="plakophilin-4 isoform X1"/>
    <property type="match status" value="1"/>
</dbReference>
<proteinExistence type="inferred from homology"/>
<dbReference type="GO" id="GO:0005634">
    <property type="term" value="C:nucleus"/>
    <property type="evidence" value="ECO:0007669"/>
    <property type="project" value="UniProtKB-SubCell"/>
</dbReference>
<dbReference type="CDD" id="cd09431">
    <property type="entry name" value="LIM3_Fhl2"/>
    <property type="match status" value="1"/>
</dbReference>
<dbReference type="InterPro" id="IPR011989">
    <property type="entry name" value="ARM-like"/>
</dbReference>
<dbReference type="Proteomes" id="UP001497482">
    <property type="component" value="Chromosome 22"/>
</dbReference>
<accession>A0AAV2L9B1</accession>
<dbReference type="InterPro" id="IPR040247">
    <property type="entry name" value="DUF5524"/>
</dbReference>
<dbReference type="InterPro" id="IPR000225">
    <property type="entry name" value="Armadillo"/>
</dbReference>
<dbReference type="GO" id="GO:0005912">
    <property type="term" value="C:adherens junction"/>
    <property type="evidence" value="ECO:0007669"/>
    <property type="project" value="TreeGrafter"/>
</dbReference>
<evidence type="ECO:0000256" key="10">
    <source>
        <dbReference type="ARBA" id="ARBA00022889"/>
    </source>
</evidence>
<evidence type="ECO:0000259" key="19">
    <source>
        <dbReference type="PROSITE" id="PS50023"/>
    </source>
</evidence>
<reference evidence="20 21" key="1">
    <citation type="submission" date="2024-04" db="EMBL/GenBank/DDBJ databases">
        <authorList>
            <person name="Waldvogel A.-M."/>
            <person name="Schoenle A."/>
        </authorList>
    </citation>
    <scope>NUCLEOTIDE SEQUENCE [LARGE SCALE GENOMIC DNA]</scope>
</reference>
<evidence type="ECO:0000256" key="17">
    <source>
        <dbReference type="SAM" id="Coils"/>
    </source>
</evidence>
<evidence type="ECO:0000256" key="9">
    <source>
        <dbReference type="ARBA" id="ARBA00022833"/>
    </source>
</evidence>
<dbReference type="Gene3D" id="1.25.10.10">
    <property type="entry name" value="Leucine-rich Repeat Variant"/>
    <property type="match status" value="1"/>
</dbReference>
<feature type="domain" description="LIM zinc-binding" evidence="19">
    <location>
        <begin position="142"/>
        <end position="203"/>
    </location>
</feature>
<feature type="domain" description="LIM zinc-binding" evidence="19">
    <location>
        <begin position="81"/>
        <end position="141"/>
    </location>
</feature>
<evidence type="ECO:0000256" key="14">
    <source>
        <dbReference type="ARBA" id="ARBA00023242"/>
    </source>
</evidence>
<dbReference type="PROSITE" id="PS50023">
    <property type="entry name" value="LIM_DOMAIN_2"/>
    <property type="match status" value="3"/>
</dbReference>
<evidence type="ECO:0000256" key="5">
    <source>
        <dbReference type="ARBA" id="ARBA00022553"/>
    </source>
</evidence>
<evidence type="ECO:0000256" key="12">
    <source>
        <dbReference type="ARBA" id="ARBA00023038"/>
    </source>
</evidence>
<keyword evidence="9 15" id="KW-0862">Zinc</keyword>
<dbReference type="SMART" id="SM00132">
    <property type="entry name" value="LIM"/>
    <property type="match status" value="4"/>
</dbReference>
<dbReference type="FunFam" id="2.10.110.10:FF:000013">
    <property type="entry name" value="Four and a half LIM domains 1"/>
    <property type="match status" value="1"/>
</dbReference>
<dbReference type="Pfam" id="PF00514">
    <property type="entry name" value="Arm"/>
    <property type="match status" value="2"/>
</dbReference>
<evidence type="ECO:0000256" key="3">
    <source>
        <dbReference type="ARBA" id="ARBA00005462"/>
    </source>
</evidence>
<feature type="region of interest" description="Disordered" evidence="18">
    <location>
        <begin position="1700"/>
        <end position="1720"/>
    </location>
</feature>
<dbReference type="PANTHER" id="PTHR10372">
    <property type="entry name" value="PLAKOPHILLIN-RELATED"/>
    <property type="match status" value="1"/>
</dbReference>
<keyword evidence="4" id="KW-0488">Methylation</keyword>
<feature type="compositionally biased region" description="Polar residues" evidence="18">
    <location>
        <begin position="1"/>
        <end position="10"/>
    </location>
</feature>
<feature type="compositionally biased region" description="Low complexity" evidence="18">
    <location>
        <begin position="709"/>
        <end position="725"/>
    </location>
</feature>
<evidence type="ECO:0000313" key="21">
    <source>
        <dbReference type="Proteomes" id="UP001497482"/>
    </source>
</evidence>
<feature type="region of interest" description="Disordered" evidence="18">
    <location>
        <begin position="709"/>
        <end position="867"/>
    </location>
</feature>
<dbReference type="CDD" id="cd09426">
    <property type="entry name" value="LIM2_FHL2"/>
    <property type="match status" value="1"/>
</dbReference>
<dbReference type="SUPFAM" id="SSF48371">
    <property type="entry name" value="ARM repeat"/>
    <property type="match status" value="1"/>
</dbReference>
<feature type="repeat" description="ARM" evidence="16">
    <location>
        <begin position="1133"/>
        <end position="1160"/>
    </location>
</feature>
<feature type="compositionally biased region" description="Polar residues" evidence="18">
    <location>
        <begin position="846"/>
        <end position="862"/>
    </location>
</feature>
<keyword evidence="14" id="KW-0539">Nucleus</keyword>
<feature type="compositionally biased region" description="Low complexity" evidence="18">
    <location>
        <begin position="438"/>
        <end position="457"/>
    </location>
</feature>
<keyword evidence="10" id="KW-0130">Cell adhesion</keyword>
<feature type="compositionally biased region" description="Basic and acidic residues" evidence="18">
    <location>
        <begin position="800"/>
        <end position="811"/>
    </location>
</feature>
<keyword evidence="5" id="KW-0597">Phosphoprotein</keyword>
<dbReference type="Pfam" id="PF25076">
    <property type="entry name" value="LIM_FHL2-3_N"/>
    <property type="match status" value="1"/>
</dbReference>
<evidence type="ECO:0000256" key="15">
    <source>
        <dbReference type="PROSITE-ProRule" id="PRU00125"/>
    </source>
</evidence>
<keyword evidence="6 15" id="KW-0479">Metal-binding</keyword>
<feature type="domain" description="LIM zinc-binding" evidence="19">
    <location>
        <begin position="262"/>
        <end position="325"/>
    </location>
</feature>
<evidence type="ECO:0000256" key="7">
    <source>
        <dbReference type="ARBA" id="ARBA00022737"/>
    </source>
</evidence>
<dbReference type="Pfam" id="PF00412">
    <property type="entry name" value="LIM"/>
    <property type="match status" value="4"/>
</dbReference>
<dbReference type="GO" id="GO:0098609">
    <property type="term" value="P:cell-cell adhesion"/>
    <property type="evidence" value="ECO:0007669"/>
    <property type="project" value="InterPro"/>
</dbReference>
<evidence type="ECO:0000313" key="20">
    <source>
        <dbReference type="EMBL" id="CAL1598529.1"/>
    </source>
</evidence>
<evidence type="ECO:0000256" key="11">
    <source>
        <dbReference type="ARBA" id="ARBA00022949"/>
    </source>
</evidence>
<evidence type="ECO:0000256" key="13">
    <source>
        <dbReference type="ARBA" id="ARBA00023054"/>
    </source>
</evidence>
<feature type="coiled-coil region" evidence="17">
    <location>
        <begin position="674"/>
        <end position="704"/>
    </location>
</feature>
<name>A0AAV2L9B1_KNICA</name>
<dbReference type="EMBL" id="OZ035844">
    <property type="protein sequence ID" value="CAL1598529.1"/>
    <property type="molecule type" value="Genomic_DNA"/>
</dbReference>
<dbReference type="InterPro" id="IPR028435">
    <property type="entry name" value="Plakophilin/d_Catenin"/>
</dbReference>
<evidence type="ECO:0000256" key="8">
    <source>
        <dbReference type="ARBA" id="ARBA00022771"/>
    </source>
</evidence>
<evidence type="ECO:0000256" key="16">
    <source>
        <dbReference type="PROSITE-ProRule" id="PRU00259"/>
    </source>
</evidence>